<reference evidence="2" key="1">
    <citation type="submission" date="2018-05" db="EMBL/GenBank/DDBJ databases">
        <title>Draft genome of Mucuna pruriens seed.</title>
        <authorList>
            <person name="Nnadi N.E."/>
            <person name="Vos R."/>
            <person name="Hasami M.H."/>
            <person name="Devisetty U.K."/>
            <person name="Aguiy J.C."/>
        </authorList>
    </citation>
    <scope>NUCLEOTIDE SEQUENCE [LARGE SCALE GENOMIC DNA]</scope>
    <source>
        <strain evidence="2">JCA_2017</strain>
    </source>
</reference>
<keyword evidence="1" id="KW-0812">Transmembrane</keyword>
<evidence type="ECO:0000256" key="1">
    <source>
        <dbReference type="SAM" id="Phobius"/>
    </source>
</evidence>
<evidence type="ECO:0000313" key="2">
    <source>
        <dbReference type="EMBL" id="RDY09206.1"/>
    </source>
</evidence>
<dbReference type="OrthoDB" id="10693474at2759"/>
<feature type="transmembrane region" description="Helical" evidence="1">
    <location>
        <begin position="47"/>
        <end position="75"/>
    </location>
</feature>
<proteinExistence type="predicted"/>
<keyword evidence="3" id="KW-1185">Reference proteome</keyword>
<evidence type="ECO:0000313" key="3">
    <source>
        <dbReference type="Proteomes" id="UP000257109"/>
    </source>
</evidence>
<feature type="transmembrane region" description="Helical" evidence="1">
    <location>
        <begin position="240"/>
        <end position="263"/>
    </location>
</feature>
<dbReference type="EMBL" id="QJKJ01001099">
    <property type="protein sequence ID" value="RDY09206.1"/>
    <property type="molecule type" value="Genomic_DNA"/>
</dbReference>
<keyword evidence="1" id="KW-1133">Transmembrane helix</keyword>
<name>A0A371I2E6_MUCPR</name>
<accession>A0A371I2E6</accession>
<dbReference type="STRING" id="157652.A0A371I2E6"/>
<dbReference type="Proteomes" id="UP000257109">
    <property type="component" value="Unassembled WGS sequence"/>
</dbReference>
<comment type="caution">
    <text evidence="2">The sequence shown here is derived from an EMBL/GenBank/DDBJ whole genome shotgun (WGS) entry which is preliminary data.</text>
</comment>
<organism evidence="2 3">
    <name type="scientific">Mucuna pruriens</name>
    <name type="common">Velvet bean</name>
    <name type="synonym">Dolichos pruriens</name>
    <dbReference type="NCBI Taxonomy" id="157652"/>
    <lineage>
        <taxon>Eukaryota</taxon>
        <taxon>Viridiplantae</taxon>
        <taxon>Streptophyta</taxon>
        <taxon>Embryophyta</taxon>
        <taxon>Tracheophyta</taxon>
        <taxon>Spermatophyta</taxon>
        <taxon>Magnoliopsida</taxon>
        <taxon>eudicotyledons</taxon>
        <taxon>Gunneridae</taxon>
        <taxon>Pentapetalae</taxon>
        <taxon>rosids</taxon>
        <taxon>fabids</taxon>
        <taxon>Fabales</taxon>
        <taxon>Fabaceae</taxon>
        <taxon>Papilionoideae</taxon>
        <taxon>50 kb inversion clade</taxon>
        <taxon>NPAAA clade</taxon>
        <taxon>indigoferoid/millettioid clade</taxon>
        <taxon>Phaseoleae</taxon>
        <taxon>Mucuna</taxon>
    </lineage>
</organism>
<gene>
    <name evidence="2" type="primary">RIE1</name>
    <name evidence="2" type="ORF">CR513_06466</name>
</gene>
<sequence>MGGAEKRGNIIEFGIGLGSLGRIWPWKDCSLQLLSALLTVVFLAFDIFFIIFCIGMACIVFFALFCIIPIIALAYAMRLREGASEEDIKSLPKYRFSQSNSLEMVDHNKKQFDNTRVDSCNGSHMSELSLHPDDSYYPDSSRNAVSVYVHMLTEQNCIAFPVATIFIADASADGFGQKQPALSANLISLEVIHWFDLSLRHILDNGEVQHDTGAKTFDNLLTSVGGHLPFFLRWRFRRSLFLLNLIFFASFILSFCSSLSFSFDSNGSFSTPTPLSFSLSGGGSGGDPPSSGELESAAAAAETITAPFFLSGVEIRTPFKGFESRPTCTLETVTVGEN</sequence>
<protein>
    <submittedName>
        <fullName evidence="2">E3 ubiquitin protein ligase RIE1</fullName>
    </submittedName>
</protein>
<dbReference type="AlphaFoldDB" id="A0A371I2E6"/>
<keyword evidence="1" id="KW-0472">Membrane</keyword>
<feature type="non-terminal residue" evidence="2">
    <location>
        <position position="1"/>
    </location>
</feature>